<dbReference type="FunFam" id="1.20.1530.20:FF:000047">
    <property type="entry name" value="Glutathione-regulated potassium-efflux system protein"/>
    <property type="match status" value="1"/>
</dbReference>
<dbReference type="GO" id="GO:0015297">
    <property type="term" value="F:antiporter activity"/>
    <property type="evidence" value="ECO:0007669"/>
    <property type="project" value="InterPro"/>
</dbReference>
<feature type="transmembrane region" description="Helical" evidence="7">
    <location>
        <begin position="112"/>
        <end position="134"/>
    </location>
</feature>
<sequence>MENSTLYIVIAGLWLAVGFGIFLKKLDMPVIIGYICTGTVLAAFFKINDFDLLSDIGEFGIVFLMFMIGIEFNFDKLKSIKQEVLVFGLLQVVLCVLIAFLLGYFVLGLSPIFSLVLGMGLSLSSTAIVLKFFEDSKQLSTPMGKSAVGILIFQDIAAIPMLLILTILGSKDSNVNLLILKTFISAGIILVLLLLPGKKGANLILEQAKDTRLPEIFIGTILVIVCSAAGLSHFFGFSMSLGAFIVGMAISKSRYKINVQEEFVQLKNLFLALFFITIGMQINVSFFMEKFFVVIFLLILVMGFKTAIIYALLRFFRDAKTAIKTALSLAQIGEFSFVIFLNSGSHQLFNLQEKKGILGLLHQKNILNIAQNDIHQLLILMVVFSMLATPFILKYLESIAQFILHQKSQENEPAKK</sequence>
<dbReference type="AlphaFoldDB" id="A0A060PUY0"/>
<evidence type="ECO:0000256" key="7">
    <source>
        <dbReference type="SAM" id="Phobius"/>
    </source>
</evidence>
<feature type="transmembrane region" description="Helical" evidence="7">
    <location>
        <begin position="269"/>
        <end position="288"/>
    </location>
</feature>
<dbReference type="RefSeq" id="WP_041050994.1">
    <property type="nucleotide sequence ID" value="NZ_AP014523.1"/>
</dbReference>
<keyword evidence="6 7" id="KW-0472">Membrane</keyword>
<evidence type="ECO:0000313" key="9">
    <source>
        <dbReference type="EMBL" id="BAO98083.1"/>
    </source>
</evidence>
<dbReference type="EMBL" id="AP014523">
    <property type="protein sequence ID" value="BAO98083.1"/>
    <property type="molecule type" value="Genomic_DNA"/>
</dbReference>
<protein>
    <submittedName>
        <fullName evidence="9">Glutathione-regulated potassium-efflux systemprotein</fullName>
    </submittedName>
</protein>
<dbReference type="Pfam" id="PF00999">
    <property type="entry name" value="Na_H_Exchanger"/>
    <property type="match status" value="1"/>
</dbReference>
<gene>
    <name evidence="9" type="ORF">NY40_1076</name>
</gene>
<dbReference type="HOGENOM" id="CLU_005126_1_2_7"/>
<dbReference type="InterPro" id="IPR006153">
    <property type="entry name" value="Cation/H_exchanger_TM"/>
</dbReference>
<name>A0A060PUY0_HELPX</name>
<feature type="transmembrane region" description="Helical" evidence="7">
    <location>
        <begin position="294"/>
        <end position="313"/>
    </location>
</feature>
<feature type="transmembrane region" description="Helical" evidence="7">
    <location>
        <begin position="84"/>
        <end position="106"/>
    </location>
</feature>
<evidence type="ECO:0000256" key="2">
    <source>
        <dbReference type="ARBA" id="ARBA00005551"/>
    </source>
</evidence>
<keyword evidence="3" id="KW-0813">Transport</keyword>
<feature type="transmembrane region" description="Helical" evidence="7">
    <location>
        <begin position="30"/>
        <end position="47"/>
    </location>
</feature>
<dbReference type="InterPro" id="IPR038770">
    <property type="entry name" value="Na+/solute_symporter_sf"/>
</dbReference>
<dbReference type="GO" id="GO:1902600">
    <property type="term" value="P:proton transmembrane transport"/>
    <property type="evidence" value="ECO:0007669"/>
    <property type="project" value="InterPro"/>
</dbReference>
<feature type="transmembrane region" description="Helical" evidence="7">
    <location>
        <begin position="53"/>
        <end position="72"/>
    </location>
</feature>
<feature type="transmembrane region" description="Helical" evidence="7">
    <location>
        <begin position="175"/>
        <end position="195"/>
    </location>
</feature>
<feature type="transmembrane region" description="Helical" evidence="7">
    <location>
        <begin position="146"/>
        <end position="169"/>
    </location>
</feature>
<evidence type="ECO:0000313" key="10">
    <source>
        <dbReference type="Proteomes" id="UP000031662"/>
    </source>
</evidence>
<feature type="transmembrane region" description="Helical" evidence="7">
    <location>
        <begin position="374"/>
        <end position="393"/>
    </location>
</feature>
<keyword evidence="5 7" id="KW-1133">Transmembrane helix</keyword>
<feature type="transmembrane region" description="Helical" evidence="7">
    <location>
        <begin position="325"/>
        <end position="344"/>
    </location>
</feature>
<feature type="domain" description="Cation/H+ exchanger transmembrane" evidence="8">
    <location>
        <begin position="17"/>
        <end position="393"/>
    </location>
</feature>
<evidence type="ECO:0000256" key="4">
    <source>
        <dbReference type="ARBA" id="ARBA00022692"/>
    </source>
</evidence>
<evidence type="ECO:0000256" key="5">
    <source>
        <dbReference type="ARBA" id="ARBA00022989"/>
    </source>
</evidence>
<dbReference type="Gene3D" id="1.20.1530.20">
    <property type="match status" value="1"/>
</dbReference>
<evidence type="ECO:0000256" key="1">
    <source>
        <dbReference type="ARBA" id="ARBA00004141"/>
    </source>
</evidence>
<organism evidence="9 10">
    <name type="scientific">Helicobacter pylori NY40</name>
    <dbReference type="NCBI Taxonomy" id="1426844"/>
    <lineage>
        <taxon>Bacteria</taxon>
        <taxon>Pseudomonadati</taxon>
        <taxon>Campylobacterota</taxon>
        <taxon>Epsilonproteobacteria</taxon>
        <taxon>Campylobacterales</taxon>
        <taxon>Helicobacteraceae</taxon>
        <taxon>Helicobacter</taxon>
    </lineage>
</organism>
<reference evidence="9 10" key="1">
    <citation type="submission" date="2013-11" db="EMBL/GenBank/DDBJ databases">
        <title>Estimation of Helicobacter pylori bacteriophage ecology using H. pylori isolates.</title>
        <authorList>
            <person name="Uchiyama J."/>
            <person name="Takemura-Uchiyama I."/>
            <person name="Ujihara T."/>
            <person name="Matsuzaki S."/>
        </authorList>
    </citation>
    <scope>NUCLEOTIDE SEQUENCE [LARGE SCALE GENOMIC DNA]</scope>
    <source>
        <strain evidence="9 10">NY40</strain>
    </source>
</reference>
<dbReference type="PANTHER" id="PTHR42751">
    <property type="entry name" value="SODIUM/HYDROGEN EXCHANGER FAMILY/TRKA DOMAIN PROTEIN"/>
    <property type="match status" value="1"/>
</dbReference>
<feature type="transmembrane region" description="Helical" evidence="7">
    <location>
        <begin position="6"/>
        <end position="23"/>
    </location>
</feature>
<accession>A0A060PUY0</accession>
<proteinExistence type="inferred from homology"/>
<dbReference type="GO" id="GO:0016020">
    <property type="term" value="C:membrane"/>
    <property type="evidence" value="ECO:0007669"/>
    <property type="project" value="UniProtKB-SubCell"/>
</dbReference>
<comment type="similarity">
    <text evidence="2">Belongs to the monovalent cation:proton antiporter 2 (CPA2) transporter (TC 2.A.37) family.</text>
</comment>
<dbReference type="PANTHER" id="PTHR42751:SF3">
    <property type="entry name" value="SODIUM_GLUTAMATE SYMPORTER"/>
    <property type="match status" value="1"/>
</dbReference>
<evidence type="ECO:0000256" key="6">
    <source>
        <dbReference type="ARBA" id="ARBA00023136"/>
    </source>
</evidence>
<feature type="transmembrane region" description="Helical" evidence="7">
    <location>
        <begin position="216"/>
        <end position="235"/>
    </location>
</feature>
<keyword evidence="4 7" id="KW-0812">Transmembrane</keyword>
<evidence type="ECO:0000256" key="3">
    <source>
        <dbReference type="ARBA" id="ARBA00022448"/>
    </source>
</evidence>
<comment type="subcellular location">
    <subcellularLocation>
        <location evidence="1">Membrane</location>
        <topology evidence="1">Multi-pass membrane protein</topology>
    </subcellularLocation>
</comment>
<evidence type="ECO:0000259" key="8">
    <source>
        <dbReference type="Pfam" id="PF00999"/>
    </source>
</evidence>
<dbReference type="Proteomes" id="UP000031662">
    <property type="component" value="Chromosome"/>
</dbReference>